<keyword evidence="9" id="KW-1185">Reference proteome</keyword>
<dbReference type="EC" id="3.2.1.52" evidence="3"/>
<dbReference type="InterPro" id="IPR017853">
    <property type="entry name" value="GH"/>
</dbReference>
<dbReference type="InterPro" id="IPR036962">
    <property type="entry name" value="Glyco_hydro_3_N_sf"/>
</dbReference>
<evidence type="ECO:0000313" key="8">
    <source>
        <dbReference type="EMBL" id="GAA1537409.1"/>
    </source>
</evidence>
<accession>A0ABP4M682</accession>
<protein>
    <recommendedName>
        <fullName evidence="3">beta-N-acetylhexosaminidase</fullName>
        <ecNumber evidence="3">3.2.1.52</ecNumber>
    </recommendedName>
</protein>
<evidence type="ECO:0000256" key="3">
    <source>
        <dbReference type="ARBA" id="ARBA00012663"/>
    </source>
</evidence>
<evidence type="ECO:0000259" key="7">
    <source>
        <dbReference type="Pfam" id="PF00933"/>
    </source>
</evidence>
<dbReference type="Proteomes" id="UP001501470">
    <property type="component" value="Unassembled WGS sequence"/>
</dbReference>
<evidence type="ECO:0000256" key="4">
    <source>
        <dbReference type="ARBA" id="ARBA00022801"/>
    </source>
</evidence>
<dbReference type="InterPro" id="IPR050226">
    <property type="entry name" value="NagZ_Beta-hexosaminidase"/>
</dbReference>
<dbReference type="EMBL" id="BAAAQD010000014">
    <property type="protein sequence ID" value="GAA1537409.1"/>
    <property type="molecule type" value="Genomic_DNA"/>
</dbReference>
<dbReference type="PANTHER" id="PTHR30480:SF13">
    <property type="entry name" value="BETA-HEXOSAMINIDASE"/>
    <property type="match status" value="1"/>
</dbReference>
<dbReference type="InterPro" id="IPR019800">
    <property type="entry name" value="Glyco_hydro_3_AS"/>
</dbReference>
<evidence type="ECO:0000256" key="6">
    <source>
        <dbReference type="SAM" id="MobiDB-lite"/>
    </source>
</evidence>
<proteinExistence type="inferred from homology"/>
<evidence type="ECO:0000256" key="1">
    <source>
        <dbReference type="ARBA" id="ARBA00001231"/>
    </source>
</evidence>
<comment type="similarity">
    <text evidence="2">Belongs to the glycosyl hydrolase 3 family.</text>
</comment>
<organism evidence="8 9">
    <name type="scientific">Dactylosporangium maewongense</name>
    <dbReference type="NCBI Taxonomy" id="634393"/>
    <lineage>
        <taxon>Bacteria</taxon>
        <taxon>Bacillati</taxon>
        <taxon>Actinomycetota</taxon>
        <taxon>Actinomycetes</taxon>
        <taxon>Micromonosporales</taxon>
        <taxon>Micromonosporaceae</taxon>
        <taxon>Dactylosporangium</taxon>
    </lineage>
</organism>
<dbReference type="PROSITE" id="PS51257">
    <property type="entry name" value="PROKAR_LIPOPROTEIN"/>
    <property type="match status" value="1"/>
</dbReference>
<dbReference type="Gene3D" id="3.20.20.300">
    <property type="entry name" value="Glycoside hydrolase, family 3, N-terminal domain"/>
    <property type="match status" value="1"/>
</dbReference>
<feature type="domain" description="Glycoside hydrolase family 3 N-terminal" evidence="7">
    <location>
        <begin position="68"/>
        <end position="414"/>
    </location>
</feature>
<dbReference type="InterPro" id="IPR036881">
    <property type="entry name" value="Glyco_hydro_3_C_sf"/>
</dbReference>
<feature type="region of interest" description="Disordered" evidence="6">
    <location>
        <begin position="32"/>
        <end position="54"/>
    </location>
</feature>
<keyword evidence="4" id="KW-0378">Hydrolase</keyword>
<keyword evidence="5" id="KW-0326">Glycosidase</keyword>
<gene>
    <name evidence="8" type="ORF">GCM10009827_065270</name>
</gene>
<dbReference type="Pfam" id="PF00933">
    <property type="entry name" value="Glyco_hydro_3"/>
    <property type="match status" value="1"/>
</dbReference>
<sequence length="571" mass="57099">MSGTVPRLESMSRLLVPVTAVAVLVSGCSDGKPGSPAPSATAQDSAVKPGGDPAKQAADLVAKLSDEELIGQLLMPYAYGNNADKVSSGSVSANKAYAGAATPAEIVKKYHLGGIILVSSSADDPTAGTNKTTNVESPAQVAKLTAGLQSAALSLPAKVPLLIGTDQEYGQVTRIREGMVQLPSALALGAGGDPALTEAAWKAAGTELAAIGINLDFAPDADVLGTQPGGVIGSRSFGSDPKLVAAQVSAAVKGLQAAGVAATVKHFPGHGHTTVDSHSSLPVLGQSAGALESGDLPPFVAAAQADVGLVMSGHLDVKSVDPGVPASFSSKVLIDLLRTKLGYTGVVVTDALNMEPAEQWGPGEAAVRAVLAGNDILLMPPKLTEAYKGLLDAVRSGRITKQRLTEAATRILTLKFRLAAVPRPEASVVDGDAGKAAARASAAAAVTVLRGPCTGALVTGPVRVTSAGSETARGWLEAALTAAGATVVKQGGSEVRLLGYGKGTSDLSSSAAVTVAVDTPYVLRSAKGTLVATYSSTQASMLALADVLVGKAKAPGRSPVPVQGLPASACS</sequence>
<comment type="catalytic activity">
    <reaction evidence="1">
        <text>Hydrolysis of terminal non-reducing N-acetyl-D-hexosamine residues in N-acetyl-beta-D-hexosaminides.</text>
        <dbReference type="EC" id="3.2.1.52"/>
    </reaction>
</comment>
<comment type="caution">
    <text evidence="8">The sequence shown here is derived from an EMBL/GenBank/DDBJ whole genome shotgun (WGS) entry which is preliminary data.</text>
</comment>
<evidence type="ECO:0000256" key="2">
    <source>
        <dbReference type="ARBA" id="ARBA00005336"/>
    </source>
</evidence>
<name>A0ABP4M682_9ACTN</name>
<dbReference type="SUPFAM" id="SSF51445">
    <property type="entry name" value="(Trans)glycosidases"/>
    <property type="match status" value="1"/>
</dbReference>
<dbReference type="PROSITE" id="PS00775">
    <property type="entry name" value="GLYCOSYL_HYDROL_F3"/>
    <property type="match status" value="1"/>
</dbReference>
<dbReference type="PANTHER" id="PTHR30480">
    <property type="entry name" value="BETA-HEXOSAMINIDASE-RELATED"/>
    <property type="match status" value="1"/>
</dbReference>
<reference evidence="9" key="1">
    <citation type="journal article" date="2019" name="Int. J. Syst. Evol. Microbiol.">
        <title>The Global Catalogue of Microorganisms (GCM) 10K type strain sequencing project: providing services to taxonomists for standard genome sequencing and annotation.</title>
        <authorList>
            <consortium name="The Broad Institute Genomics Platform"/>
            <consortium name="The Broad Institute Genome Sequencing Center for Infectious Disease"/>
            <person name="Wu L."/>
            <person name="Ma J."/>
        </authorList>
    </citation>
    <scope>NUCLEOTIDE SEQUENCE [LARGE SCALE GENOMIC DNA]</scope>
    <source>
        <strain evidence="9">JCM 15933</strain>
    </source>
</reference>
<dbReference type="Gene3D" id="3.40.50.1700">
    <property type="entry name" value="Glycoside hydrolase family 3 C-terminal domain"/>
    <property type="match status" value="1"/>
</dbReference>
<dbReference type="InterPro" id="IPR001764">
    <property type="entry name" value="Glyco_hydro_3_N"/>
</dbReference>
<evidence type="ECO:0000256" key="5">
    <source>
        <dbReference type="ARBA" id="ARBA00023295"/>
    </source>
</evidence>
<evidence type="ECO:0000313" key="9">
    <source>
        <dbReference type="Proteomes" id="UP001501470"/>
    </source>
</evidence>